<evidence type="ECO:0000313" key="5">
    <source>
        <dbReference type="Proteomes" id="UP001159405"/>
    </source>
</evidence>
<keyword evidence="1" id="KW-0677">Repeat</keyword>
<comment type="caution">
    <text evidence="4">The sequence shown here is derived from an EMBL/GenBank/DDBJ whole genome shotgun (WGS) entry which is preliminary data.</text>
</comment>
<dbReference type="EMBL" id="CALNXK010000095">
    <property type="protein sequence ID" value="CAH3152949.1"/>
    <property type="molecule type" value="Genomic_DNA"/>
</dbReference>
<keyword evidence="5" id="KW-1185">Reference proteome</keyword>
<dbReference type="SMART" id="SM00028">
    <property type="entry name" value="TPR"/>
    <property type="match status" value="18"/>
</dbReference>
<feature type="non-terminal residue" evidence="4">
    <location>
        <position position="1403"/>
    </location>
</feature>
<dbReference type="Pfam" id="PF13374">
    <property type="entry name" value="TPR_10"/>
    <property type="match status" value="1"/>
</dbReference>
<name>A0ABN8PYC3_9CNID</name>
<dbReference type="Pfam" id="PF13424">
    <property type="entry name" value="TPR_12"/>
    <property type="match status" value="8"/>
</dbReference>
<dbReference type="SUPFAM" id="SSF52540">
    <property type="entry name" value="P-loop containing nucleoside triphosphate hydrolases"/>
    <property type="match status" value="1"/>
</dbReference>
<keyword evidence="3" id="KW-0175">Coiled coil</keyword>
<organism evidence="4 5">
    <name type="scientific">Porites lobata</name>
    <dbReference type="NCBI Taxonomy" id="104759"/>
    <lineage>
        <taxon>Eukaryota</taxon>
        <taxon>Metazoa</taxon>
        <taxon>Cnidaria</taxon>
        <taxon>Anthozoa</taxon>
        <taxon>Hexacorallia</taxon>
        <taxon>Scleractinia</taxon>
        <taxon>Fungiina</taxon>
        <taxon>Poritidae</taxon>
        <taxon>Porites</taxon>
    </lineage>
</organism>
<proteinExistence type="predicted"/>
<gene>
    <name evidence="4" type="ORF">PLOB_00049328</name>
</gene>
<dbReference type="InterPro" id="IPR027417">
    <property type="entry name" value="P-loop_NTPase"/>
</dbReference>
<accession>A0ABN8PYC3</accession>
<dbReference type="Proteomes" id="UP001159405">
    <property type="component" value="Unassembled WGS sequence"/>
</dbReference>
<dbReference type="InterPro" id="IPR019734">
    <property type="entry name" value="TPR_rpt"/>
</dbReference>
<dbReference type="PANTHER" id="PTHR45641:SF1">
    <property type="entry name" value="AAA+ ATPASE DOMAIN-CONTAINING PROTEIN"/>
    <property type="match status" value="1"/>
</dbReference>
<evidence type="ECO:0000256" key="1">
    <source>
        <dbReference type="ARBA" id="ARBA00022737"/>
    </source>
</evidence>
<keyword evidence="2" id="KW-0802">TPR repeat</keyword>
<evidence type="ECO:0000256" key="3">
    <source>
        <dbReference type="SAM" id="Coils"/>
    </source>
</evidence>
<protein>
    <recommendedName>
        <fullName evidence="6">Nephrocystin-3</fullName>
    </recommendedName>
</protein>
<evidence type="ECO:0000256" key="2">
    <source>
        <dbReference type="ARBA" id="ARBA00022803"/>
    </source>
</evidence>
<evidence type="ECO:0008006" key="6">
    <source>
        <dbReference type="Google" id="ProtNLM"/>
    </source>
</evidence>
<dbReference type="PANTHER" id="PTHR45641">
    <property type="entry name" value="TETRATRICOPEPTIDE REPEAT PROTEIN (AFU_ORTHOLOGUE AFUA_6G03870)"/>
    <property type="match status" value="1"/>
</dbReference>
<dbReference type="Gene3D" id="1.25.40.10">
    <property type="entry name" value="Tetratricopeptide repeat domain"/>
    <property type="match status" value="5"/>
</dbReference>
<dbReference type="SUPFAM" id="SSF48452">
    <property type="entry name" value="TPR-like"/>
    <property type="match status" value="6"/>
</dbReference>
<dbReference type="Gene3D" id="3.40.50.300">
    <property type="entry name" value="P-loop containing nucleotide triphosphate hydrolases"/>
    <property type="match status" value="1"/>
</dbReference>
<reference evidence="4 5" key="1">
    <citation type="submission" date="2022-05" db="EMBL/GenBank/DDBJ databases">
        <authorList>
            <consortium name="Genoscope - CEA"/>
            <person name="William W."/>
        </authorList>
    </citation>
    <scope>NUCLEOTIDE SEQUENCE [LARGE SCALE GENOMIC DNA]</scope>
</reference>
<dbReference type="InterPro" id="IPR011990">
    <property type="entry name" value="TPR-like_helical_dom_sf"/>
</dbReference>
<feature type="coiled-coil region" evidence="3">
    <location>
        <begin position="172"/>
        <end position="241"/>
    </location>
</feature>
<evidence type="ECO:0000313" key="4">
    <source>
        <dbReference type="EMBL" id="CAH3152949.1"/>
    </source>
</evidence>
<sequence>MALSKKYTEEQLNYFRICYVTTDILAEGLRELFKREWDNQYKSTPLGEWKDVAQNGTDFYNGESPRNQRRNAHILATMINGNRAEWDCTMLFYAILYSDCVGPYLASTVRNNVDDLRKFRNEEFAHIPQGSLPEMDFQNAIGKVHVAFNALGLSTVKINDIKNQKTFPTDELHKIMKEVGDVKQELQEKEKQRQVLEDQLQKEAPSFCILPPRPTHEIESRESEVAQIDLQLRELKKANEKRLSYLYISGNPGSGKSQLAGLVAERFFNEVNEIPGTSSFVMTINAASQDSLLESYANFSLQLKCPDFSVMQTLSSKDWNIEDKISNLKMLIAAKIGCYTSWLMVVDNVTKLTFVHDHLPQSGTKTWARGQLLITTQDTKSIPLKSSFINHISVSQGMNPYDATSLLAKLSGVFDNELAENVAQKLDYQPLALAGAAVFVKDIRQDKGSKHFGWDKYLKILQKGKREATEDTLPNTNPIYPNTMTTAITLAVEAQVKSDKFFEHLFRFLSLCAPQPLNVDIAVSYLFNVLEHDDREDKEHIRGRFRRCSLLLLEENEDSCYYIRVHQVVHKAMKSVKSDCAENQTIKVVSEAVTSFNKFIVTIPHENRTMDTMNIIPHVSALIVPINTVIMTENMSQVHVQDISLKLSNLGNICKMHCEFNVAKTYLENSLAVRIRLLGDQNVDVASGYNDLALIHLDLGDLEQAKEYQQRGLAIQLKKLGAEHVSVATSYGNLALIHQDLGDLEQAKEYQQRGLAIKLKKLGAEHVSVATSYVNLASIHQDLGDLEQAKEYQQRGLAIQLKKLGAEHVSVATSYGNLALIHQDLGDLEQAKEYQQRGLAIQLKKLGAEHVSVATSYVNLASIHKDLGDLEQAKEYQQRGLAIELKKLGAEHVSVATSYGNLALIHKDLGDLEQAKEYQQRGLAIQLKKLGAEHVSVATSYGNLALIHQDLGDLEQAKEYQQRGLAIELKKLGAEHVSVATSYVNLASIHQDLGDLEQAKEYQQRGLAIQLKKLGAEHVSVAKSYGNLALIHQDLGDLEQAKEYQQRGLAIQLKKLGAEHVSVATSYVNLASIHQGLGDLEQAKEYQQRGLAIQLKKLGAEHVSVATSYGNLALIYQDLGDLEQAKEYQQRGLAIQLKKLGAEHVSVATSYVNLASIHQGLGDLEQAKEYQQRGLAIQLKKLGAEHVSVATSYGNLALIYQDLGDLEQAKEYQQRGLAIQLKKLGAEHVSVATSYVNLASIHKVLGDLEQAKEYQQRGLAIQLKKLGAEHVSVATSYVNLASIHKDLGDLEQAKEYQQRGLAIQLKKLGAEHVSVATSYGNLALIHKDLIDLEQAKEYQQSGLAIQLKKLGAEHVSVATSYGNLALIHKDLGDLEQAKEYQQRGLAIQLKKLGAEHVSVATSY</sequence>